<evidence type="ECO:0000256" key="1">
    <source>
        <dbReference type="ARBA" id="ARBA00001726"/>
    </source>
</evidence>
<evidence type="ECO:0000256" key="9">
    <source>
        <dbReference type="ARBA" id="ARBA00023277"/>
    </source>
</evidence>
<evidence type="ECO:0000256" key="8">
    <source>
        <dbReference type="ARBA" id="ARBA00023235"/>
    </source>
</evidence>
<comment type="caution">
    <text evidence="15">The sequence shown here is derived from an EMBL/GenBank/DDBJ whole genome shotgun (WGS) entry which is preliminary data.</text>
</comment>
<evidence type="ECO:0000313" key="16">
    <source>
        <dbReference type="Proteomes" id="UP000034076"/>
    </source>
</evidence>
<sequence>MLEELKQRVMEANKRLKSDHLVISTWGNVSEYDEKTGLVAIKASGVSYDSMKPEHMVIVDLDGNVVEGDYRPSTDCATHICLYREFKGVKAIVHTHSTYATIWAQAGKDIPILGTTHADYFMGDVPCTREMTKEEIDSAYEENTGHVIVERFKDINPLEIRGVLVKGHAPFVWGDNADSAVTNAMVLEQVAKMAWHNAVLAGGDPAKLNPNLLNKHYNRKFGKDAYYGQK</sequence>
<dbReference type="PANTHER" id="PTHR22789">
    <property type="entry name" value="FUCULOSE PHOSPHATE ALDOLASE"/>
    <property type="match status" value="1"/>
</dbReference>
<gene>
    <name evidence="15" type="ORF">CHK_2166</name>
</gene>
<keyword evidence="5" id="KW-0479">Metal-binding</keyword>
<keyword evidence="6" id="KW-0862">Zinc</keyword>
<evidence type="ECO:0000256" key="10">
    <source>
        <dbReference type="ARBA" id="ARBA00032206"/>
    </source>
</evidence>
<dbReference type="NCBIfam" id="NF006047">
    <property type="entry name" value="PRK08193.1"/>
    <property type="match status" value="1"/>
</dbReference>
<dbReference type="SMART" id="SM01007">
    <property type="entry name" value="Aldolase_II"/>
    <property type="match status" value="1"/>
</dbReference>
<comment type="catalytic activity">
    <reaction evidence="1">
        <text>L-ribulose 5-phosphate = D-xylulose 5-phosphate</text>
        <dbReference type="Rhea" id="RHEA:22368"/>
        <dbReference type="ChEBI" id="CHEBI:57737"/>
        <dbReference type="ChEBI" id="CHEBI:58226"/>
        <dbReference type="EC" id="5.1.3.4"/>
    </reaction>
</comment>
<name>A0A0M2ND25_9FIRM</name>
<dbReference type="InterPro" id="IPR050197">
    <property type="entry name" value="Aldolase_class_II_sugar_metab"/>
</dbReference>
<dbReference type="Gene3D" id="3.40.225.10">
    <property type="entry name" value="Class II aldolase/adducin N-terminal domain"/>
    <property type="match status" value="1"/>
</dbReference>
<dbReference type="RefSeq" id="WP_046444002.1">
    <property type="nucleotide sequence ID" value="NZ_CAUERS010000032.1"/>
</dbReference>
<evidence type="ECO:0000256" key="4">
    <source>
        <dbReference type="ARBA" id="ARBA00013186"/>
    </source>
</evidence>
<dbReference type="STRING" id="270498.CHK_2166"/>
<keyword evidence="16" id="KW-1185">Reference proteome</keyword>
<dbReference type="PANTHER" id="PTHR22789:SF8">
    <property type="entry name" value="L-RIBULOSE-5-PHOSPHATE 4-EPIMERASE SGBE"/>
    <property type="match status" value="1"/>
</dbReference>
<dbReference type="OrthoDB" id="9794581at2"/>
<dbReference type="InterPro" id="IPR036409">
    <property type="entry name" value="Aldolase_II/adducin_N_sf"/>
</dbReference>
<comment type="cofactor">
    <cofactor evidence="2">
        <name>Zn(2+)</name>
        <dbReference type="ChEBI" id="CHEBI:29105"/>
    </cofactor>
</comment>
<dbReference type="Proteomes" id="UP000034076">
    <property type="component" value="Unassembled WGS sequence"/>
</dbReference>
<dbReference type="PATRIC" id="fig|270498.16.peg.1914"/>
<evidence type="ECO:0000313" key="15">
    <source>
        <dbReference type="EMBL" id="KKI50103.1"/>
    </source>
</evidence>
<keyword evidence="7" id="KW-0054">Arabinose catabolism</keyword>
<dbReference type="InterPro" id="IPR001303">
    <property type="entry name" value="Aldolase_II/adducin_N"/>
</dbReference>
<dbReference type="GO" id="GO:0016832">
    <property type="term" value="F:aldehyde-lyase activity"/>
    <property type="evidence" value="ECO:0007669"/>
    <property type="project" value="TreeGrafter"/>
</dbReference>
<evidence type="ECO:0000256" key="6">
    <source>
        <dbReference type="ARBA" id="ARBA00022833"/>
    </source>
</evidence>
<dbReference type="FunFam" id="3.40.225.10:FF:000001">
    <property type="entry name" value="L-ribulose-5-phosphate 4-epimerase UlaF"/>
    <property type="match status" value="1"/>
</dbReference>
<dbReference type="GO" id="GO:0019568">
    <property type="term" value="P:arabinose catabolic process"/>
    <property type="evidence" value="ECO:0007669"/>
    <property type="project" value="UniProtKB-KW"/>
</dbReference>
<feature type="domain" description="Class II aldolase/adducin N-terminal" evidence="14">
    <location>
        <begin position="7"/>
        <end position="195"/>
    </location>
</feature>
<accession>A0A0M2ND25</accession>
<proteinExistence type="inferred from homology"/>
<keyword evidence="8 15" id="KW-0413">Isomerase</keyword>
<evidence type="ECO:0000259" key="14">
    <source>
        <dbReference type="SMART" id="SM01007"/>
    </source>
</evidence>
<protein>
    <recommendedName>
        <fullName evidence="13">L-ribulose-5-phosphate 4-epimerase</fullName>
        <ecNumber evidence="4">5.1.3.4</ecNumber>
    </recommendedName>
    <alternativeName>
        <fullName evidence="10">Phosphoribulose isomerase</fullName>
    </alternativeName>
</protein>
<evidence type="ECO:0000256" key="11">
    <source>
        <dbReference type="ARBA" id="ARBA00053542"/>
    </source>
</evidence>
<dbReference type="EC" id="5.1.3.4" evidence="4"/>
<keyword evidence="9" id="KW-0119">Carbohydrate metabolism</keyword>
<organism evidence="15 16">
    <name type="scientific">Christensenella hongkongensis</name>
    <dbReference type="NCBI Taxonomy" id="270498"/>
    <lineage>
        <taxon>Bacteria</taxon>
        <taxon>Bacillati</taxon>
        <taxon>Bacillota</taxon>
        <taxon>Clostridia</taxon>
        <taxon>Christensenellales</taxon>
        <taxon>Christensenellaceae</taxon>
        <taxon>Christensenella</taxon>
    </lineage>
</organism>
<evidence type="ECO:0000256" key="13">
    <source>
        <dbReference type="ARBA" id="ARBA00074961"/>
    </source>
</evidence>
<evidence type="ECO:0000256" key="3">
    <source>
        <dbReference type="ARBA" id="ARBA00010037"/>
    </source>
</evidence>
<dbReference type="SUPFAM" id="SSF53639">
    <property type="entry name" value="AraD/HMP-PK domain-like"/>
    <property type="match status" value="1"/>
</dbReference>
<evidence type="ECO:0000256" key="7">
    <source>
        <dbReference type="ARBA" id="ARBA00022935"/>
    </source>
</evidence>
<dbReference type="GO" id="GO:0005829">
    <property type="term" value="C:cytosol"/>
    <property type="evidence" value="ECO:0007669"/>
    <property type="project" value="TreeGrafter"/>
</dbReference>
<comment type="similarity">
    <text evidence="3">Belongs to the aldolase class II family. AraD/FucA subfamily.</text>
</comment>
<evidence type="ECO:0000256" key="5">
    <source>
        <dbReference type="ARBA" id="ARBA00022723"/>
    </source>
</evidence>
<dbReference type="Pfam" id="PF00596">
    <property type="entry name" value="Aldolase_II"/>
    <property type="match status" value="1"/>
</dbReference>
<dbReference type="AlphaFoldDB" id="A0A0M2ND25"/>
<evidence type="ECO:0000256" key="12">
    <source>
        <dbReference type="ARBA" id="ARBA00060520"/>
    </source>
</evidence>
<evidence type="ECO:0000256" key="2">
    <source>
        <dbReference type="ARBA" id="ARBA00001947"/>
    </source>
</evidence>
<comment type="pathway">
    <text evidence="12">Carbohydrate degradation; L-arabinose degradation via L-ribulose; D-xylulose 5-phosphate from L-arabinose (bacterial route): step 3/3.</text>
</comment>
<dbReference type="GO" id="GO:0008742">
    <property type="term" value="F:L-ribulose-phosphate 4-epimerase activity"/>
    <property type="evidence" value="ECO:0007669"/>
    <property type="project" value="UniProtKB-EC"/>
</dbReference>
<reference evidence="15 16" key="1">
    <citation type="submission" date="2015-04" db="EMBL/GenBank/DDBJ databases">
        <title>Draft genome sequence of bacteremic isolate Catabacter hongkongensis type strain HKU16T.</title>
        <authorList>
            <person name="Lau S.K."/>
            <person name="Teng J.L."/>
            <person name="Huang Y."/>
            <person name="Curreem S.O."/>
            <person name="Tsui S.K."/>
            <person name="Woo P.C."/>
        </authorList>
    </citation>
    <scope>NUCLEOTIDE SEQUENCE [LARGE SCALE GENOMIC DNA]</scope>
    <source>
        <strain evidence="15 16">HKU16</strain>
    </source>
</reference>
<dbReference type="GO" id="GO:0046872">
    <property type="term" value="F:metal ion binding"/>
    <property type="evidence" value="ECO:0007669"/>
    <property type="project" value="UniProtKB-KW"/>
</dbReference>
<comment type="function">
    <text evidence="11">Involved in the degradation of L-arabinose. Catalyzes the interconversion of L-ribulose 5-phosphate (LRu5P) and D-xylulose 5-phosphate (D-Xu5P) via a retroaldol/aldol mechanism (carbon-carbon bond cleavage analogous to a class II aldolase reaction).</text>
</comment>
<dbReference type="EMBL" id="LAYJ01000112">
    <property type="protein sequence ID" value="KKI50103.1"/>
    <property type="molecule type" value="Genomic_DNA"/>
</dbReference>